<dbReference type="PANTHER" id="PTHR14226">
    <property type="entry name" value="NEUROPATHY TARGET ESTERASE/SWISS CHEESE D.MELANOGASTER"/>
    <property type="match status" value="1"/>
</dbReference>
<reference evidence="8 9" key="1">
    <citation type="journal article" date="2014" name="BMC Genomics">
        <title>Comparative genomics of the major fungal agents of human and animal Sporotrichosis: Sporothrix schenckii and Sporothrix brasiliensis.</title>
        <authorList>
            <person name="Teixeira M.M."/>
            <person name="de Almeida L.G."/>
            <person name="Kubitschek-Barreira P."/>
            <person name="Alves F.L."/>
            <person name="Kioshima E.S."/>
            <person name="Abadio A.K."/>
            <person name="Fernandes L."/>
            <person name="Derengowski L.S."/>
            <person name="Ferreira K.S."/>
            <person name="Souza R.C."/>
            <person name="Ruiz J.C."/>
            <person name="de Andrade N.C."/>
            <person name="Paes H.C."/>
            <person name="Nicola A.M."/>
            <person name="Albuquerque P."/>
            <person name="Gerber A.L."/>
            <person name="Martins V.P."/>
            <person name="Peconick L.D."/>
            <person name="Neto A.V."/>
            <person name="Chaucanez C.B."/>
            <person name="Silva P.A."/>
            <person name="Cunha O.L."/>
            <person name="de Oliveira F.F."/>
            <person name="dos Santos T.C."/>
            <person name="Barros A.L."/>
            <person name="Soares M.A."/>
            <person name="de Oliveira L.M."/>
            <person name="Marini M.M."/>
            <person name="Villalobos-Duno H."/>
            <person name="Cunha M.M."/>
            <person name="de Hoog S."/>
            <person name="da Silveira J.F."/>
            <person name="Henrissat B."/>
            <person name="Nino-Vega G.A."/>
            <person name="Cisalpino P.S."/>
            <person name="Mora-Montes H.M."/>
            <person name="Almeida S.R."/>
            <person name="Stajich J.E."/>
            <person name="Lopes-Bezerra L.M."/>
            <person name="Vasconcelos A.T."/>
            <person name="Felipe M.S."/>
        </authorList>
    </citation>
    <scope>NUCLEOTIDE SEQUENCE [LARGE SCALE GENOMIC DNA]</scope>
    <source>
        <strain evidence="8 9">5110</strain>
    </source>
</reference>
<sequence length="1198" mass="129776">MGDFLLLPREGGRDGDAASNGLPSIRSLAGLLKRARAQQSAPKPANATRRIPSLATRLSESLQARVNQSREARWAAQERHERQQILELRMANATTYQEWEAAAHLLDELDEHETWKASSDSDEFYNPDLVKARLKDLEDARLSSDIRRMMHLVRTALSRDVGGISSAGLYSHTHAGTKYLVERYAKASVDLIHALVDRSRSAAALPKGLTHREMLDQLLLARRSYGRSALVLSGGSVYGMAHIGVMKALFDRGLLPRIISGTSAGSIVAAVVCTRTDEEIPALLTRFAHGDLAVFTDKDNPDSWLTHIGRALRYGAWHDSRHIARVMRDLLGDMTFQEAFNRTRRILNITVSSKPGLQLPSLLNYLTAPDVIIWSAVVASCSIPGVFDPRPLLVRDAETGEHVPWDPAEQLWIDGSLDNDVPVERLGEMLNVNHFIVSQTNPHIVLFVSNTEKLDAPHDGSASSSAPSIGEILYTLAWLSKSEAIYYLETLVDMGLFRGSLSMLLQMLNQRYTADINILPRMSLAWGTNLIRNPTTEFMLEACRVGEQATWPSISRIEQACAVEVALDKAVHTLRERIAFSDSQVNLRRFFTGSYELGVRGNSLYGGAPLVGTTWDTAAAINASARASACTVDGNDGDTDPTSANNMMSPLAGLHLTPTSRRSRSPVAHRHSQHLHNQLLSHSHHRQHKRRGSGGSIQMSARRRHNRHALETILSEDSGGTQDSDSHLLADDGGLSLAVRRGMADMNLSAFFDNKDGGGAGGSDGGNGRPRLTHSVSYYGVPPHTSPSQVAGAGYSHHIPSQLHQRSPAAYRGAVKQNSLQQLPMPPPASASTQTPSPTTSFTRKGYNWGFGDRSVGGLTPLAQFGPTDNGDGAADEDDGSPVLQMKAQQRRQRRNSSTSSAVSAVSAAAAAAVAAAHHAVMQAVSGGGGHAGPGVASDAPASMTAPQSPRAQRMQPLSTSAGVVPRMTRVSSTTWYPGVVPPSLSRRASHDESSEETHEDDEDDEDDTSGDCDPYERDGTESTTHEQATTKTSHTPPRQVRLMRRCKSVPSMAVHDGGALEKGKQRSRHHHQHVAAAAAARATPLTPHTPHTPPSTTRAPSQESVEHDHTEVEDDEDDALDGGDKTRGSNSDVDDGDVFMGGSGRHTQKRPRSESGEDWHSGIEHSDHSSQHTGRRKTASNPVSSSDDEGAGSWMDW</sequence>
<feature type="compositionally biased region" description="Acidic residues" evidence="6">
    <location>
        <begin position="998"/>
        <end position="1011"/>
    </location>
</feature>
<feature type="compositionally biased region" description="Basic residues" evidence="6">
    <location>
        <begin position="661"/>
        <end position="674"/>
    </location>
</feature>
<feature type="compositionally biased region" description="Polar residues" evidence="6">
    <location>
        <begin position="1026"/>
        <end position="1037"/>
    </location>
</feature>
<dbReference type="Gene3D" id="3.40.1090.10">
    <property type="entry name" value="Cytosolic phospholipase A2 catalytic domain"/>
    <property type="match status" value="2"/>
</dbReference>
<dbReference type="InterPro" id="IPR050301">
    <property type="entry name" value="NTE"/>
</dbReference>
<evidence type="ECO:0000259" key="7">
    <source>
        <dbReference type="PROSITE" id="PS51635"/>
    </source>
</evidence>
<feature type="compositionally biased region" description="Basic and acidic residues" evidence="6">
    <location>
        <begin position="1152"/>
        <end position="1171"/>
    </location>
</feature>
<dbReference type="SUPFAM" id="SSF52151">
    <property type="entry name" value="FabD/lysophospholipase-like"/>
    <property type="match status" value="1"/>
</dbReference>
<feature type="compositionally biased region" description="Acidic residues" evidence="6">
    <location>
        <begin position="1112"/>
        <end position="1122"/>
    </location>
</feature>
<dbReference type="Pfam" id="PF01734">
    <property type="entry name" value="Patatin"/>
    <property type="match status" value="1"/>
</dbReference>
<feature type="region of interest" description="Disordered" evidence="6">
    <location>
        <begin position="759"/>
        <end position="795"/>
    </location>
</feature>
<feature type="domain" description="PNPLA" evidence="7">
    <location>
        <begin position="230"/>
        <end position="427"/>
    </location>
</feature>
<keyword evidence="9" id="KW-1185">Reference proteome</keyword>
<feature type="region of interest" description="Disordered" evidence="6">
    <location>
        <begin position="858"/>
        <end position="880"/>
    </location>
</feature>
<dbReference type="PROSITE" id="PS51635">
    <property type="entry name" value="PNPLA"/>
    <property type="match status" value="1"/>
</dbReference>
<feature type="region of interest" description="Disordered" evidence="6">
    <location>
        <begin position="928"/>
        <end position="1198"/>
    </location>
</feature>
<feature type="compositionally biased region" description="Gly residues" evidence="6">
    <location>
        <begin position="759"/>
        <end position="768"/>
    </location>
</feature>
<feature type="region of interest" description="Disordered" evidence="6">
    <location>
        <begin position="653"/>
        <end position="705"/>
    </location>
</feature>
<dbReference type="Proteomes" id="UP000031575">
    <property type="component" value="Unassembled WGS sequence"/>
</dbReference>
<keyword evidence="3 5" id="KW-0442">Lipid degradation</keyword>
<dbReference type="OrthoDB" id="10049244at2759"/>
<dbReference type="VEuPathDB" id="FungiDB:SPBR_02213"/>
<evidence type="ECO:0000256" key="4">
    <source>
        <dbReference type="ARBA" id="ARBA00023098"/>
    </source>
</evidence>
<gene>
    <name evidence="8" type="ORF">SPBR_02213</name>
</gene>
<feature type="short sequence motif" description="GXSXG" evidence="5">
    <location>
        <begin position="261"/>
        <end position="265"/>
    </location>
</feature>
<dbReference type="EMBL" id="AWTV01000006">
    <property type="protein sequence ID" value="KIH92798.1"/>
    <property type="molecule type" value="Genomic_DNA"/>
</dbReference>
<evidence type="ECO:0000256" key="1">
    <source>
        <dbReference type="ARBA" id="ARBA00002682"/>
    </source>
</evidence>
<feature type="active site" description="Proton acceptor" evidence="5">
    <location>
        <position position="414"/>
    </location>
</feature>
<feature type="compositionally biased region" description="Low complexity" evidence="6">
    <location>
        <begin position="1075"/>
        <end position="1104"/>
    </location>
</feature>
<feature type="compositionally biased region" description="Basic and acidic residues" evidence="6">
    <location>
        <begin position="1015"/>
        <end position="1025"/>
    </location>
</feature>
<feature type="compositionally biased region" description="Low complexity" evidence="6">
    <location>
        <begin position="830"/>
        <end position="841"/>
    </location>
</feature>
<keyword evidence="2 5" id="KW-0378">Hydrolase</keyword>
<dbReference type="GO" id="GO:0016042">
    <property type="term" value="P:lipid catabolic process"/>
    <property type="evidence" value="ECO:0007669"/>
    <property type="project" value="UniProtKB-UniRule"/>
</dbReference>
<dbReference type="InterPro" id="IPR016035">
    <property type="entry name" value="Acyl_Trfase/lysoPLipase"/>
</dbReference>
<dbReference type="GO" id="GO:0004806">
    <property type="term" value="F:triacylglycerol lipase activity"/>
    <property type="evidence" value="ECO:0007669"/>
    <property type="project" value="InterPro"/>
</dbReference>
<evidence type="ECO:0000256" key="3">
    <source>
        <dbReference type="ARBA" id="ARBA00022963"/>
    </source>
</evidence>
<dbReference type="PANTHER" id="PTHR14226:SF10">
    <property type="entry name" value="TRIACYLGLYCEROL LIPASE 4-RELATED"/>
    <property type="match status" value="1"/>
</dbReference>
<evidence type="ECO:0000256" key="5">
    <source>
        <dbReference type="PROSITE-ProRule" id="PRU01161"/>
    </source>
</evidence>
<proteinExistence type="predicted"/>
<evidence type="ECO:0000313" key="8">
    <source>
        <dbReference type="EMBL" id="KIH92798.1"/>
    </source>
</evidence>
<comment type="caution">
    <text evidence="5">Lacks conserved residue(s) required for the propagation of feature annotation.</text>
</comment>
<keyword evidence="4 5" id="KW-0443">Lipid metabolism</keyword>
<feature type="active site" description="Nucleophile" evidence="5">
    <location>
        <position position="263"/>
    </location>
</feature>
<accession>A0A0C2FP26</accession>
<dbReference type="InterPro" id="IPR002641">
    <property type="entry name" value="PNPLA_dom"/>
</dbReference>
<protein>
    <submittedName>
        <fullName evidence="8">Lipid acyl hydrolase</fullName>
    </submittedName>
</protein>
<feature type="region of interest" description="Disordered" evidence="6">
    <location>
        <begin position="1"/>
        <end position="21"/>
    </location>
</feature>
<feature type="compositionally biased region" description="Basic residues" evidence="6">
    <location>
        <begin position="682"/>
        <end position="692"/>
    </location>
</feature>
<dbReference type="Pfam" id="PF11815">
    <property type="entry name" value="DUF3336"/>
    <property type="match status" value="1"/>
</dbReference>
<comment type="function">
    <text evidence="1">Probable lipid hydrolase.</text>
</comment>
<feature type="region of interest" description="Disordered" evidence="6">
    <location>
        <begin position="820"/>
        <end position="846"/>
    </location>
</feature>
<dbReference type="GeneID" id="63675437"/>
<dbReference type="InterPro" id="IPR021771">
    <property type="entry name" value="Triacylglycerol_lipase_N"/>
</dbReference>
<comment type="caution">
    <text evidence="8">The sequence shown here is derived from an EMBL/GenBank/DDBJ whole genome shotgun (WGS) entry which is preliminary data.</text>
</comment>
<feature type="compositionally biased region" description="Polar residues" evidence="6">
    <location>
        <begin position="945"/>
        <end position="962"/>
    </location>
</feature>
<evidence type="ECO:0000256" key="2">
    <source>
        <dbReference type="ARBA" id="ARBA00022801"/>
    </source>
</evidence>
<name>A0A0C2FP26_9PEZI</name>
<evidence type="ECO:0000256" key="6">
    <source>
        <dbReference type="SAM" id="MobiDB-lite"/>
    </source>
</evidence>
<dbReference type="HOGENOM" id="CLU_271069_0_0_1"/>
<dbReference type="RefSeq" id="XP_040620808.1">
    <property type="nucleotide sequence ID" value="XM_040760516.1"/>
</dbReference>
<dbReference type="GO" id="GO:0006641">
    <property type="term" value="P:triglyceride metabolic process"/>
    <property type="evidence" value="ECO:0007669"/>
    <property type="project" value="UniProtKB-ARBA"/>
</dbReference>
<evidence type="ECO:0000313" key="9">
    <source>
        <dbReference type="Proteomes" id="UP000031575"/>
    </source>
</evidence>
<dbReference type="AlphaFoldDB" id="A0A0C2FP26"/>
<organism evidence="8 9">
    <name type="scientific">Sporothrix brasiliensis 5110</name>
    <dbReference type="NCBI Taxonomy" id="1398154"/>
    <lineage>
        <taxon>Eukaryota</taxon>
        <taxon>Fungi</taxon>
        <taxon>Dikarya</taxon>
        <taxon>Ascomycota</taxon>
        <taxon>Pezizomycotina</taxon>
        <taxon>Sordariomycetes</taxon>
        <taxon>Sordariomycetidae</taxon>
        <taxon>Ophiostomatales</taxon>
        <taxon>Ophiostomataceae</taxon>
        <taxon>Sporothrix</taxon>
    </lineage>
</organism>